<proteinExistence type="predicted"/>
<dbReference type="EMBL" id="BOON01000034">
    <property type="protein sequence ID" value="GII24124.1"/>
    <property type="molecule type" value="Genomic_DNA"/>
</dbReference>
<name>A0A8J3X291_9ACTN</name>
<sequence>MTAEFDRAVDRLLNHVSHWTPPRWAAPGAPGAGSRADMMHELVQRLADLAADAERLPRRTVPRLENLLGLPDQLRVIAADLRVANPDDETFATAAELVNTTNTSIDQH</sequence>
<keyword evidence="2" id="KW-1185">Reference proteome</keyword>
<gene>
    <name evidence="1" type="ORF">Pme01_37210</name>
</gene>
<dbReference type="Proteomes" id="UP000599074">
    <property type="component" value="Unassembled WGS sequence"/>
</dbReference>
<comment type="caution">
    <text evidence="1">The sequence shown here is derived from an EMBL/GenBank/DDBJ whole genome shotgun (WGS) entry which is preliminary data.</text>
</comment>
<dbReference type="AlphaFoldDB" id="A0A8J3X291"/>
<reference evidence="1" key="1">
    <citation type="submission" date="2021-01" db="EMBL/GenBank/DDBJ databases">
        <title>Whole genome shotgun sequence of Planosporangium mesophilum NBRC 109066.</title>
        <authorList>
            <person name="Komaki H."/>
            <person name="Tamura T."/>
        </authorList>
    </citation>
    <scope>NUCLEOTIDE SEQUENCE</scope>
    <source>
        <strain evidence="1">NBRC 109066</strain>
    </source>
</reference>
<accession>A0A8J3X291</accession>
<protein>
    <submittedName>
        <fullName evidence="1">Uncharacterized protein</fullName>
    </submittedName>
</protein>
<dbReference type="RefSeq" id="WP_168116300.1">
    <property type="nucleotide sequence ID" value="NZ_BOON01000034.1"/>
</dbReference>
<organism evidence="1 2">
    <name type="scientific">Planosporangium mesophilum</name>
    <dbReference type="NCBI Taxonomy" id="689768"/>
    <lineage>
        <taxon>Bacteria</taxon>
        <taxon>Bacillati</taxon>
        <taxon>Actinomycetota</taxon>
        <taxon>Actinomycetes</taxon>
        <taxon>Micromonosporales</taxon>
        <taxon>Micromonosporaceae</taxon>
        <taxon>Planosporangium</taxon>
    </lineage>
</organism>
<evidence type="ECO:0000313" key="1">
    <source>
        <dbReference type="EMBL" id="GII24124.1"/>
    </source>
</evidence>
<evidence type="ECO:0000313" key="2">
    <source>
        <dbReference type="Proteomes" id="UP000599074"/>
    </source>
</evidence>